<feature type="transmembrane region" description="Helical" evidence="6">
    <location>
        <begin position="273"/>
        <end position="292"/>
    </location>
</feature>
<evidence type="ECO:0000256" key="3">
    <source>
        <dbReference type="ARBA" id="ARBA00022692"/>
    </source>
</evidence>
<comment type="caution">
    <text evidence="7">The sequence shown here is derived from an EMBL/GenBank/DDBJ whole genome shotgun (WGS) entry which is preliminary data.</text>
</comment>
<gene>
    <name evidence="7" type="primary">lptF</name>
    <name evidence="7" type="ORF">DRV85_17350</name>
</gene>
<dbReference type="InterPro" id="IPR030922">
    <property type="entry name" value="LptF"/>
</dbReference>
<evidence type="ECO:0000256" key="1">
    <source>
        <dbReference type="ARBA" id="ARBA00004651"/>
    </source>
</evidence>
<evidence type="ECO:0000256" key="4">
    <source>
        <dbReference type="ARBA" id="ARBA00022989"/>
    </source>
</evidence>
<dbReference type="PANTHER" id="PTHR33529">
    <property type="entry name" value="SLR0882 PROTEIN-RELATED"/>
    <property type="match status" value="1"/>
</dbReference>
<evidence type="ECO:0000256" key="6">
    <source>
        <dbReference type="SAM" id="Phobius"/>
    </source>
</evidence>
<proteinExistence type="predicted"/>
<evidence type="ECO:0000313" key="7">
    <source>
        <dbReference type="EMBL" id="RBI82971.1"/>
    </source>
</evidence>
<dbReference type="EMBL" id="QNTQ01000024">
    <property type="protein sequence ID" value="RBI82971.1"/>
    <property type="molecule type" value="Genomic_DNA"/>
</dbReference>
<dbReference type="GO" id="GO:0043190">
    <property type="term" value="C:ATP-binding cassette (ABC) transporter complex"/>
    <property type="evidence" value="ECO:0007669"/>
    <property type="project" value="InterPro"/>
</dbReference>
<dbReference type="AlphaFoldDB" id="A0A365U6M4"/>
<evidence type="ECO:0000313" key="8">
    <source>
        <dbReference type="Proteomes" id="UP000253370"/>
    </source>
</evidence>
<dbReference type="InterPro" id="IPR005495">
    <property type="entry name" value="LptG/LptF_permease"/>
</dbReference>
<keyword evidence="2" id="KW-1003">Cell membrane</keyword>
<sequence>MIGQLMVLFGFFALVLVGVYWVNRAVVLFDQLLADGHSAMVFLEFTMLALPKVIAMVLPMAAFAATVYVVNRLASESELTVMQATGFSPWRIARPVLIFGLIVAAMMAMLTNVLLPAASAELEKRESEISTSVSARLLRDGVFLNPARGVTFFIREITPEGELRDVYLSDRRREGRPVTYTAERAFLLRDGERTQLVMVDGLAQTLDADDQRLSVTNFEEFAYDVSRLIEAARPPRDRPAHLSTADLLLSPDDAMARTGYSRARVLEEGHMRLQQPLLAVVAALVGAATLLAGGFNRLGLGPQVALAVLLLVAVKMVEGALGNLVRTEAWAWPLIYLPSAMGLAMAGGLLWFAARPRRPRGARPAPEAAA</sequence>
<feature type="transmembrane region" description="Helical" evidence="6">
    <location>
        <begin position="304"/>
        <end position="324"/>
    </location>
</feature>
<comment type="subcellular location">
    <subcellularLocation>
        <location evidence="1">Cell membrane</location>
        <topology evidence="1">Multi-pass membrane protein</topology>
    </subcellularLocation>
</comment>
<organism evidence="7 8">
    <name type="scientific">Rhodosalinus halophilus</name>
    <dbReference type="NCBI Taxonomy" id="2259333"/>
    <lineage>
        <taxon>Bacteria</taxon>
        <taxon>Pseudomonadati</taxon>
        <taxon>Pseudomonadota</taxon>
        <taxon>Alphaproteobacteria</taxon>
        <taxon>Rhodobacterales</taxon>
        <taxon>Paracoccaceae</taxon>
        <taxon>Rhodosalinus</taxon>
    </lineage>
</organism>
<dbReference type="GO" id="GO:0015920">
    <property type="term" value="P:lipopolysaccharide transport"/>
    <property type="evidence" value="ECO:0007669"/>
    <property type="project" value="TreeGrafter"/>
</dbReference>
<protein>
    <submittedName>
        <fullName evidence="7">LPS export ABC transporter permease LptF</fullName>
    </submittedName>
</protein>
<dbReference type="Proteomes" id="UP000253370">
    <property type="component" value="Unassembled WGS sequence"/>
</dbReference>
<feature type="transmembrane region" description="Helical" evidence="6">
    <location>
        <begin position="92"/>
        <end position="115"/>
    </location>
</feature>
<keyword evidence="5 6" id="KW-0472">Membrane</keyword>
<feature type="transmembrane region" description="Helical" evidence="6">
    <location>
        <begin position="48"/>
        <end position="71"/>
    </location>
</feature>
<keyword evidence="8" id="KW-1185">Reference proteome</keyword>
<dbReference type="NCBIfam" id="TIGR04407">
    <property type="entry name" value="LptF_YjgP"/>
    <property type="match status" value="1"/>
</dbReference>
<evidence type="ECO:0000256" key="2">
    <source>
        <dbReference type="ARBA" id="ARBA00022475"/>
    </source>
</evidence>
<name>A0A365U6M4_9RHOB</name>
<dbReference type="OrthoDB" id="8477889at2"/>
<evidence type="ECO:0000256" key="5">
    <source>
        <dbReference type="ARBA" id="ARBA00023136"/>
    </source>
</evidence>
<keyword evidence="4 6" id="KW-1133">Transmembrane helix</keyword>
<feature type="transmembrane region" description="Helical" evidence="6">
    <location>
        <begin position="330"/>
        <end position="353"/>
    </location>
</feature>
<dbReference type="Pfam" id="PF03739">
    <property type="entry name" value="LptF_LptG"/>
    <property type="match status" value="1"/>
</dbReference>
<accession>A0A365U6M4</accession>
<reference evidence="7 8" key="1">
    <citation type="submission" date="2018-07" db="EMBL/GenBank/DDBJ databases">
        <title>Rhodosalinus sp. strain E84T genomic sequence and assembly.</title>
        <authorList>
            <person name="Liu Z.-W."/>
            <person name="Lu D.-C."/>
        </authorList>
    </citation>
    <scope>NUCLEOTIDE SEQUENCE [LARGE SCALE GENOMIC DNA]</scope>
    <source>
        <strain evidence="7 8">E84</strain>
    </source>
</reference>
<dbReference type="PANTHER" id="PTHR33529:SF6">
    <property type="entry name" value="YJGP_YJGQ FAMILY PERMEASE"/>
    <property type="match status" value="1"/>
</dbReference>
<keyword evidence="3 6" id="KW-0812">Transmembrane</keyword>
<dbReference type="GO" id="GO:0055085">
    <property type="term" value="P:transmembrane transport"/>
    <property type="evidence" value="ECO:0007669"/>
    <property type="project" value="InterPro"/>
</dbReference>